<accession>A0A8J6C993</accession>
<sequence>MAAWRALVVVVAHAHFASARGPGILTPAQRLRILRRTLPKPKPMGLWHALSTDWMGYVKEIDDEQERLDIAHALNATAGPAVQEGDVIVWRGIQFSARITPIEFFNQIDEETRLYEAGKLPGQEYVVDDDGKRTPVEQPFDTDAAVLQWERHLVLMDRAARLPEYVARALLLLAAVVVSATPALRAPAVAYAHAAVLACARWHTPASRVMHGLIAPLFGLLFAPRIREWLSEPREGLPITLVDVAIVRARGHAAELAIGAMAAAAGAGGAFGAGSMASMAADPSAHIFRFLALLVAAQRELMTLSALWWWTDLVSTIRNDGRFFGKIGRAFRRWHAGVTVLSAAGLALFACQFFAGRSAVLAAAAAAAPPPVGVAGVACSATLACWRATSGMAWRGVLERLLATRELVAFAQLGGHRVPALLAGCAAYAYLSYAFIADLLALDQADPTRRHFKPALMRGGVRGIGARTPAARWFGRLGLRPVLVKYRMTRAATRKLSRTLSYGSVAPEFFERYDPYERPPIYKRFTMPDDKEAVVEVDEDELPASRPWLSARDRRMRELKRQRDRDGDPDDAGSMLPVLQAISDRERDERKLLAQWEADAAGDDPRKAAEAVRLKERLRRRYDRSEWGSGSDDAARIADRQLALDSWARRTIATMPPVAYELETMTAVEGTDDLREAPPPPPQLTSVPPSVGPAALRDVAGEAELRTLTEQVDGPLPFRQVQAAPVEAAAGEAGAERPSEARVDADTAAPAPSPPDGSAGGTTWPSGELAPEVYDKLAKYAAEEAMEWEPEPPDTMRELERRAKLFLGPDKY</sequence>
<protein>
    <submittedName>
        <fullName evidence="4">Uncharacterized protein</fullName>
    </submittedName>
</protein>
<evidence type="ECO:0000256" key="3">
    <source>
        <dbReference type="SAM" id="SignalP"/>
    </source>
</evidence>
<feature type="compositionally biased region" description="Basic and acidic residues" evidence="1">
    <location>
        <begin position="734"/>
        <end position="745"/>
    </location>
</feature>
<dbReference type="AlphaFoldDB" id="A0A8J6C993"/>
<feature type="transmembrane region" description="Helical" evidence="2">
    <location>
        <begin position="420"/>
        <end position="442"/>
    </location>
</feature>
<keyword evidence="3" id="KW-0732">Signal</keyword>
<organism evidence="4 5">
    <name type="scientific">Diacronema lutheri</name>
    <name type="common">Unicellular marine alga</name>
    <name type="synonym">Monochrysis lutheri</name>
    <dbReference type="NCBI Taxonomy" id="2081491"/>
    <lineage>
        <taxon>Eukaryota</taxon>
        <taxon>Haptista</taxon>
        <taxon>Haptophyta</taxon>
        <taxon>Pavlovophyceae</taxon>
        <taxon>Pavlovales</taxon>
        <taxon>Pavlovaceae</taxon>
        <taxon>Diacronema</taxon>
    </lineage>
</organism>
<feature type="transmembrane region" description="Helical" evidence="2">
    <location>
        <begin position="287"/>
        <end position="310"/>
    </location>
</feature>
<feature type="transmembrane region" description="Helical" evidence="2">
    <location>
        <begin position="256"/>
        <end position="281"/>
    </location>
</feature>
<evidence type="ECO:0000256" key="1">
    <source>
        <dbReference type="SAM" id="MobiDB-lite"/>
    </source>
</evidence>
<keyword evidence="2" id="KW-1133">Transmembrane helix</keyword>
<feature type="transmembrane region" description="Helical" evidence="2">
    <location>
        <begin position="331"/>
        <end position="355"/>
    </location>
</feature>
<keyword evidence="2" id="KW-0472">Membrane</keyword>
<keyword evidence="2" id="KW-0812">Transmembrane</keyword>
<dbReference type="EMBL" id="JAGTXO010000013">
    <property type="protein sequence ID" value="KAG8464334.1"/>
    <property type="molecule type" value="Genomic_DNA"/>
</dbReference>
<feature type="compositionally biased region" description="Low complexity" evidence="1">
    <location>
        <begin position="719"/>
        <end position="733"/>
    </location>
</feature>
<gene>
    <name evidence="4" type="ORF">KFE25_003397</name>
</gene>
<name>A0A8J6C993_DIALT</name>
<feature type="signal peptide" evidence="3">
    <location>
        <begin position="1"/>
        <end position="19"/>
    </location>
</feature>
<comment type="caution">
    <text evidence="4">The sequence shown here is derived from an EMBL/GenBank/DDBJ whole genome shotgun (WGS) entry which is preliminary data.</text>
</comment>
<evidence type="ECO:0000256" key="2">
    <source>
        <dbReference type="SAM" id="Phobius"/>
    </source>
</evidence>
<keyword evidence="5" id="KW-1185">Reference proteome</keyword>
<reference evidence="4" key="1">
    <citation type="submission" date="2021-05" db="EMBL/GenBank/DDBJ databases">
        <title>The genome of the haptophyte Pavlova lutheri (Diacronema luteri, Pavlovales) - a model for lipid biosynthesis in eukaryotic algae.</title>
        <authorList>
            <person name="Hulatt C.J."/>
            <person name="Posewitz M.C."/>
        </authorList>
    </citation>
    <scope>NUCLEOTIDE SEQUENCE</scope>
    <source>
        <strain evidence="4">NIVA-4/92</strain>
    </source>
</reference>
<feature type="transmembrane region" description="Helical" evidence="2">
    <location>
        <begin position="361"/>
        <end position="386"/>
    </location>
</feature>
<dbReference type="Proteomes" id="UP000751190">
    <property type="component" value="Unassembled WGS sequence"/>
</dbReference>
<feature type="region of interest" description="Disordered" evidence="1">
    <location>
        <begin position="707"/>
        <end position="770"/>
    </location>
</feature>
<proteinExistence type="predicted"/>
<feature type="chain" id="PRO_5035274426" evidence="3">
    <location>
        <begin position="20"/>
        <end position="812"/>
    </location>
</feature>
<evidence type="ECO:0000313" key="5">
    <source>
        <dbReference type="Proteomes" id="UP000751190"/>
    </source>
</evidence>
<evidence type="ECO:0000313" key="4">
    <source>
        <dbReference type="EMBL" id="KAG8464334.1"/>
    </source>
</evidence>
<feature type="region of interest" description="Disordered" evidence="1">
    <location>
        <begin position="672"/>
        <end position="694"/>
    </location>
</feature>